<dbReference type="Gene3D" id="1.25.10.10">
    <property type="entry name" value="Leucine-rich Repeat Variant"/>
    <property type="match status" value="1"/>
</dbReference>
<evidence type="ECO:0000313" key="1">
    <source>
        <dbReference type="EMBL" id="TQF13650.1"/>
    </source>
</evidence>
<name>A0A540WXJ3_9BACT</name>
<accession>A0A540WXJ3</accession>
<evidence type="ECO:0000313" key="2">
    <source>
        <dbReference type="Proteomes" id="UP000315369"/>
    </source>
</evidence>
<organism evidence="1 2">
    <name type="scientific">Myxococcus llanfairpwllgwyngyllgogerychwyrndrobwllllantysiliogogogochensis</name>
    <dbReference type="NCBI Taxonomy" id="2590453"/>
    <lineage>
        <taxon>Bacteria</taxon>
        <taxon>Pseudomonadati</taxon>
        <taxon>Myxococcota</taxon>
        <taxon>Myxococcia</taxon>
        <taxon>Myxococcales</taxon>
        <taxon>Cystobacterineae</taxon>
        <taxon>Myxococcaceae</taxon>
        <taxon>Myxococcus</taxon>
    </lineage>
</organism>
<dbReference type="Proteomes" id="UP000315369">
    <property type="component" value="Unassembled WGS sequence"/>
</dbReference>
<comment type="caution">
    <text evidence="1">The sequence shown here is derived from an EMBL/GenBank/DDBJ whole genome shotgun (WGS) entry which is preliminary data.</text>
</comment>
<gene>
    <name evidence="1" type="ORF">FJV41_22880</name>
</gene>
<protein>
    <recommendedName>
        <fullName evidence="3">HEAT repeat domain-containing protein</fullName>
    </recommendedName>
</protein>
<dbReference type="AlphaFoldDB" id="A0A540WXJ3"/>
<dbReference type="InterPro" id="IPR011989">
    <property type="entry name" value="ARM-like"/>
</dbReference>
<keyword evidence="2" id="KW-1185">Reference proteome</keyword>
<dbReference type="Pfam" id="PF13646">
    <property type="entry name" value="HEAT_2"/>
    <property type="match status" value="1"/>
</dbReference>
<dbReference type="OrthoDB" id="5513919at2"/>
<sequence length="355" mass="36720">MVNRVRPLDEWVSRLSTSNPNDVAAALEVLGEALCADDEAVRERAAQLLVKELARAGSAAQGPILRLLQTSWWPPQVQLAEPALEAVLTAVARIDVDAPELDEAALLIANLYRAAPLPLSALEGALGHAKASVRRVAAGCVGRVGKAAVSLLPRLLTVLDDSESVAGAALESLGSLASAAPEVALPALFDQVSRAEGTRQYLALTSLRSLVEEGRREGKPAPELASLEPVLLKTAEDPQPPVRLEAVSLLGLGRLSSLSTVAALRKRLQDESPAVAACAAVALLRVGAPPQEAASLLAAQLASAENPDKVGAALSALEGVEPATLGRIRDTLAAAARGAKGLVAEALHELLPRNA</sequence>
<reference evidence="1 2" key="1">
    <citation type="submission" date="2019-06" db="EMBL/GenBank/DDBJ databases">
        <authorList>
            <person name="Livingstone P."/>
            <person name="Whitworth D."/>
        </authorList>
    </citation>
    <scope>NUCLEOTIDE SEQUENCE [LARGE SCALE GENOMIC DNA]</scope>
    <source>
        <strain evidence="1 2">AM401</strain>
    </source>
</reference>
<dbReference type="SUPFAM" id="SSF48371">
    <property type="entry name" value="ARM repeat"/>
    <property type="match status" value="1"/>
</dbReference>
<evidence type="ECO:0008006" key="3">
    <source>
        <dbReference type="Google" id="ProtNLM"/>
    </source>
</evidence>
<dbReference type="InterPro" id="IPR016024">
    <property type="entry name" value="ARM-type_fold"/>
</dbReference>
<proteinExistence type="predicted"/>
<dbReference type="EMBL" id="VIFM01000093">
    <property type="protein sequence ID" value="TQF13650.1"/>
    <property type="molecule type" value="Genomic_DNA"/>
</dbReference>